<dbReference type="PRINTS" id="PR00080">
    <property type="entry name" value="SDRFAMILY"/>
</dbReference>
<dbReference type="STRING" id="36050.A0A1B8A5C4"/>
<dbReference type="FunFam" id="3.40.50.720:FF:000084">
    <property type="entry name" value="Short-chain dehydrogenase reductase"/>
    <property type="match status" value="1"/>
</dbReference>
<comment type="similarity">
    <text evidence="1">Belongs to the short-chain dehydrogenases/reductases (SDR) family.</text>
</comment>
<dbReference type="EMBL" id="LYXU01000143">
    <property type="protein sequence ID" value="OBS15661.1"/>
    <property type="molecule type" value="Genomic_DNA"/>
</dbReference>
<reference evidence="4 5" key="1">
    <citation type="submission" date="2016-06" db="EMBL/GenBank/DDBJ databases">
        <title>Living apart together: crosstalk between the core and supernumerary genomes in a fungal plant pathogen.</title>
        <authorList>
            <person name="Vanheule A."/>
            <person name="Audenaert K."/>
            <person name="Warris S."/>
            <person name="Van De Geest H."/>
            <person name="Schijlen E."/>
            <person name="Hofte M."/>
            <person name="De Saeger S."/>
            <person name="Haesaert G."/>
            <person name="Waalwijk C."/>
            <person name="Van Der Lee T."/>
        </authorList>
    </citation>
    <scope>NUCLEOTIDE SEQUENCE [LARGE SCALE GENOMIC DNA]</scope>
    <source>
        <strain evidence="4 5">2516</strain>
    </source>
</reference>
<gene>
    <name evidence="4" type="ORF">FPOA_13528</name>
</gene>
<comment type="caution">
    <text evidence="4">The sequence shown here is derived from an EMBL/GenBank/DDBJ whole genome shotgun (WGS) entry which is preliminary data.</text>
</comment>
<dbReference type="CDD" id="cd05233">
    <property type="entry name" value="SDR_c"/>
    <property type="match status" value="1"/>
</dbReference>
<dbReference type="InterPro" id="IPR002347">
    <property type="entry name" value="SDR_fam"/>
</dbReference>
<evidence type="ECO:0000256" key="1">
    <source>
        <dbReference type="ARBA" id="ARBA00006484"/>
    </source>
</evidence>
<evidence type="ECO:0000313" key="5">
    <source>
        <dbReference type="Proteomes" id="UP000091967"/>
    </source>
</evidence>
<dbReference type="InterPro" id="IPR036291">
    <property type="entry name" value="NAD(P)-bd_dom_sf"/>
</dbReference>
<dbReference type="GO" id="GO:0016491">
    <property type="term" value="F:oxidoreductase activity"/>
    <property type="evidence" value="ECO:0007669"/>
    <property type="project" value="UniProtKB-KW"/>
</dbReference>
<dbReference type="Gene3D" id="3.40.50.720">
    <property type="entry name" value="NAD(P)-binding Rossmann-like Domain"/>
    <property type="match status" value="1"/>
</dbReference>
<protein>
    <submittedName>
        <fullName evidence="4">Uncharacterized protein</fullName>
    </submittedName>
</protein>
<dbReference type="OMA" id="EWGRDNI"/>
<name>A0A1B8A5C4_FUSPO</name>
<dbReference type="PRINTS" id="PR00081">
    <property type="entry name" value="GDHRDH"/>
</dbReference>
<dbReference type="PANTHER" id="PTHR24321:SF8">
    <property type="entry name" value="ESTRADIOL 17-BETA-DEHYDROGENASE 8-RELATED"/>
    <property type="match status" value="1"/>
</dbReference>
<organism evidence="4 5">
    <name type="scientific">Fusarium poae</name>
    <dbReference type="NCBI Taxonomy" id="36050"/>
    <lineage>
        <taxon>Eukaryota</taxon>
        <taxon>Fungi</taxon>
        <taxon>Dikarya</taxon>
        <taxon>Ascomycota</taxon>
        <taxon>Pezizomycotina</taxon>
        <taxon>Sordariomycetes</taxon>
        <taxon>Hypocreomycetidae</taxon>
        <taxon>Hypocreales</taxon>
        <taxon>Nectriaceae</taxon>
        <taxon>Fusarium</taxon>
    </lineage>
</organism>
<keyword evidence="3" id="KW-0560">Oxidoreductase</keyword>
<dbReference type="Pfam" id="PF13561">
    <property type="entry name" value="adh_short_C2"/>
    <property type="match status" value="1"/>
</dbReference>
<evidence type="ECO:0000256" key="2">
    <source>
        <dbReference type="ARBA" id="ARBA00022857"/>
    </source>
</evidence>
<proteinExistence type="inferred from homology"/>
<sequence length="273" mass="29028">MSTATEKGANIPPIQINPNKFKGHVVVVTGAAQGIAKTTATLFAQQGATVVLVDVQEALVKSTTAGIKEQGGHAVFRVTDIASEEACNQLVDSVIGEFGKIDVLVQLAAIATHKPILDLTKTDFIRTMEVNVYSCFYLVRAVLPHMRKAGYGRLVQTSSSTTQHVFVGLNAYLASKGAVMSMTRSLAIEAGPGITSNVVMPGFVETPMAVQGDVSTRESVGATSIFDYHVDHQCVKRRGQPEDIAHAVCFLASPEASFVTGQIFDVSGGFTFH</sequence>
<dbReference type="SUPFAM" id="SSF51735">
    <property type="entry name" value="NAD(P)-binding Rossmann-fold domains"/>
    <property type="match status" value="1"/>
</dbReference>
<accession>A0A1B8A5C4</accession>
<dbReference type="PANTHER" id="PTHR24321">
    <property type="entry name" value="DEHYDROGENASES, SHORT CHAIN"/>
    <property type="match status" value="1"/>
</dbReference>
<keyword evidence="2" id="KW-0521">NADP</keyword>
<dbReference type="Proteomes" id="UP000091967">
    <property type="component" value="Unassembled WGS sequence"/>
</dbReference>
<evidence type="ECO:0000256" key="3">
    <source>
        <dbReference type="ARBA" id="ARBA00023002"/>
    </source>
</evidence>
<keyword evidence="5" id="KW-1185">Reference proteome</keyword>
<evidence type="ECO:0000313" key="4">
    <source>
        <dbReference type="EMBL" id="OBS15661.1"/>
    </source>
</evidence>
<dbReference type="AlphaFoldDB" id="A0A1B8A5C4"/>